<reference evidence="1" key="2">
    <citation type="submission" date="2022-10" db="UniProtKB">
        <authorList>
            <consortium name="EnsemblMetazoa"/>
        </authorList>
    </citation>
    <scope>IDENTIFICATION</scope>
    <source>
        <strain evidence="1">LVP_AGWG</strain>
    </source>
</reference>
<reference evidence="2" key="1">
    <citation type="submission" date="2017-06" db="EMBL/GenBank/DDBJ databases">
        <title>Aedes aegypti genome working group (AGWG) sequencing and assembly.</title>
        <authorList>
            <consortium name="Aedes aegypti Genome Working Group (AGWG)"/>
            <person name="Matthews B.J."/>
        </authorList>
    </citation>
    <scope>NUCLEOTIDE SEQUENCE [LARGE SCALE GENOMIC DNA]</scope>
    <source>
        <strain evidence="2">LVP_AGWG</strain>
    </source>
</reference>
<evidence type="ECO:0000313" key="1">
    <source>
        <dbReference type="EnsemblMetazoa" id="AAEL028069-PA"/>
    </source>
</evidence>
<gene>
    <name evidence="1" type="primary">110681400</name>
</gene>
<evidence type="ECO:0000313" key="2">
    <source>
        <dbReference type="Proteomes" id="UP000008820"/>
    </source>
</evidence>
<dbReference type="AlphaFoldDB" id="A0A903VUS3"/>
<sequence length="204" mass="22713">MVIINASASRLCLPCYGSLFSSVKKKSSQKRRRRTGWPAMVAKACSVSVVGSCLVRRKCSTSSIRHRPVCSARVYRRTCSCPIPPVADQKTSQTVVNGSVPMRPRTMRHYGRSLSAPLFANGSSGAFVQQQRRLSRGWPGRRKAIRYRDRSLLPYKFRKPSADTHGRQIRCTPDWSENAVSGDHLWVPTSVSGDCCYVGDNDCS</sequence>
<proteinExistence type="predicted"/>
<name>A0A903VUS3_AEDAE</name>
<protein>
    <submittedName>
        <fullName evidence="1">Uncharacterized protein</fullName>
    </submittedName>
</protein>
<keyword evidence="2" id="KW-1185">Reference proteome</keyword>
<dbReference type="EnsemblMetazoa" id="AAEL028069-RA">
    <property type="protein sequence ID" value="AAEL028069-PA"/>
    <property type="gene ID" value="AAEL028069"/>
</dbReference>
<dbReference type="OrthoDB" id="242257at2759"/>
<organism evidence="1 2">
    <name type="scientific">Aedes aegypti</name>
    <name type="common">Yellowfever mosquito</name>
    <name type="synonym">Culex aegypti</name>
    <dbReference type="NCBI Taxonomy" id="7159"/>
    <lineage>
        <taxon>Eukaryota</taxon>
        <taxon>Metazoa</taxon>
        <taxon>Ecdysozoa</taxon>
        <taxon>Arthropoda</taxon>
        <taxon>Hexapoda</taxon>
        <taxon>Insecta</taxon>
        <taxon>Pterygota</taxon>
        <taxon>Neoptera</taxon>
        <taxon>Endopterygota</taxon>
        <taxon>Diptera</taxon>
        <taxon>Nematocera</taxon>
        <taxon>Culicoidea</taxon>
        <taxon>Culicidae</taxon>
        <taxon>Culicinae</taxon>
        <taxon>Aedini</taxon>
        <taxon>Aedes</taxon>
        <taxon>Stegomyia</taxon>
    </lineage>
</organism>
<dbReference type="Proteomes" id="UP000008820">
    <property type="component" value="Unassembled WGS sequence"/>
</dbReference>
<accession>A0A903VUS3</accession>